<evidence type="ECO:0000313" key="1">
    <source>
        <dbReference type="EMBL" id="KMK50461.1"/>
    </source>
</evidence>
<sequence>MLKCLFKGHSFARFDQDRIKCTQCGRVKLMPCSHKWKVIHISTAQESGIISEFVYTRSCSLCGAIKKTPVNFLEEKWQDNSK</sequence>
<keyword evidence="2" id="KW-1185">Reference proteome</keyword>
<gene>
    <name evidence="1" type="ORF">RO21_11690</name>
</gene>
<dbReference type="PATRIC" id="fig|67855.3.peg.87"/>
<dbReference type="STRING" id="67855.RO21_11690"/>
<comment type="caution">
    <text evidence="1">The sequence shown here is derived from an EMBL/GenBank/DDBJ whole genome shotgun (WGS) entry which is preliminary data.</text>
</comment>
<proteinExistence type="predicted"/>
<dbReference type="EMBL" id="JWIZ01000104">
    <property type="protein sequence ID" value="KMK50461.1"/>
    <property type="molecule type" value="Genomic_DNA"/>
</dbReference>
<accession>A0A0J5P2H3</accession>
<dbReference type="Proteomes" id="UP000036270">
    <property type="component" value="Unassembled WGS sequence"/>
</dbReference>
<protein>
    <submittedName>
        <fullName evidence="1">Uncharacterized protein</fullName>
    </submittedName>
</protein>
<organism evidence="1 2">
    <name type="scientific">Muribacter muris</name>
    <dbReference type="NCBI Taxonomy" id="67855"/>
    <lineage>
        <taxon>Bacteria</taxon>
        <taxon>Pseudomonadati</taxon>
        <taxon>Pseudomonadota</taxon>
        <taxon>Gammaproteobacteria</taxon>
        <taxon>Pasteurellales</taxon>
        <taxon>Pasteurellaceae</taxon>
        <taxon>Muribacter</taxon>
    </lineage>
</organism>
<dbReference type="AlphaFoldDB" id="A0A0J5P2H3"/>
<evidence type="ECO:0000313" key="2">
    <source>
        <dbReference type="Proteomes" id="UP000036270"/>
    </source>
</evidence>
<reference evidence="1 2" key="1">
    <citation type="submission" date="2014-12" db="EMBL/GenBank/DDBJ databases">
        <title>Reclassification of Actinobacillus muris as Muribacter muris.</title>
        <authorList>
            <person name="Christensen H."/>
            <person name="Nicklas W."/>
            <person name="Bisgaard M."/>
        </authorList>
    </citation>
    <scope>NUCLEOTIDE SEQUENCE [LARGE SCALE GENOMIC DNA]</scope>
    <source>
        <strain evidence="1 2">Ackerman80-443D</strain>
    </source>
</reference>
<name>A0A0J5P2H3_9PAST</name>